<dbReference type="PANTHER" id="PTHR45639:SF4">
    <property type="entry name" value="HSC70CB, ISOFORM G"/>
    <property type="match status" value="1"/>
</dbReference>
<feature type="coiled-coil region" evidence="3">
    <location>
        <begin position="507"/>
        <end position="588"/>
    </location>
</feature>
<feature type="compositionally biased region" description="Basic residues" evidence="4">
    <location>
        <begin position="678"/>
        <end position="690"/>
    </location>
</feature>
<dbReference type="InterPro" id="IPR029047">
    <property type="entry name" value="HSP70_peptide-bd_sf"/>
</dbReference>
<keyword evidence="1" id="KW-0547">Nucleotide-binding</keyword>
<feature type="compositionally biased region" description="Low complexity" evidence="4">
    <location>
        <begin position="1164"/>
        <end position="1175"/>
    </location>
</feature>
<dbReference type="EMBL" id="JAPFFF010000012">
    <property type="protein sequence ID" value="KAK8876499.1"/>
    <property type="molecule type" value="Genomic_DNA"/>
</dbReference>
<feature type="compositionally biased region" description="Basic and acidic residues" evidence="4">
    <location>
        <begin position="1042"/>
        <end position="1061"/>
    </location>
</feature>
<organism evidence="5 6">
    <name type="scientific">Tritrichomonas musculus</name>
    <dbReference type="NCBI Taxonomy" id="1915356"/>
    <lineage>
        <taxon>Eukaryota</taxon>
        <taxon>Metamonada</taxon>
        <taxon>Parabasalia</taxon>
        <taxon>Tritrichomonadida</taxon>
        <taxon>Tritrichomonadidae</taxon>
        <taxon>Tritrichomonas</taxon>
    </lineage>
</organism>
<dbReference type="InterPro" id="IPR018181">
    <property type="entry name" value="Heat_shock_70_CS"/>
</dbReference>
<accession>A0ABR2JEX1</accession>
<gene>
    <name evidence="5" type="ORF">M9Y10_006713</name>
</gene>
<keyword evidence="3" id="KW-0175">Coiled coil</keyword>
<feature type="region of interest" description="Disordered" evidence="4">
    <location>
        <begin position="1042"/>
        <end position="1076"/>
    </location>
</feature>
<dbReference type="Gene3D" id="2.60.34.10">
    <property type="entry name" value="Substrate Binding Domain Of DNAk, Chain A, domain 1"/>
    <property type="match status" value="1"/>
</dbReference>
<dbReference type="Gene3D" id="3.90.640.10">
    <property type="entry name" value="Actin, Chain A, domain 4"/>
    <property type="match status" value="1"/>
</dbReference>
<evidence type="ECO:0000256" key="2">
    <source>
        <dbReference type="ARBA" id="ARBA00022840"/>
    </source>
</evidence>
<dbReference type="Gene3D" id="3.30.30.30">
    <property type="match status" value="1"/>
</dbReference>
<feature type="region of interest" description="Disordered" evidence="4">
    <location>
        <begin position="676"/>
        <end position="705"/>
    </location>
</feature>
<dbReference type="SUPFAM" id="SSF100920">
    <property type="entry name" value="Heat shock protein 70kD (HSP70), peptide-binding domain"/>
    <property type="match status" value="1"/>
</dbReference>
<evidence type="ECO:0000313" key="5">
    <source>
        <dbReference type="EMBL" id="KAK8876499.1"/>
    </source>
</evidence>
<evidence type="ECO:0008006" key="7">
    <source>
        <dbReference type="Google" id="ProtNLM"/>
    </source>
</evidence>
<sequence>MKNSITAGIDFGNQQSILSIPTEHGIDIILNESSNRKTPTLVGYQEGRRLAGEFAQQQQMMNISNTITQFKHLINLQYNPQMLEQINKEEFPFKLTTLSDSTLGILLDNGEVLAFEQIIGFYLKSLFEIIQKRNPQIQHIVLAVPSNWTEIQRQSILNSALIANVKIAELLDSATASAVSLVKIHGDRFSEEEGQNVLFIEIGDSSMSSTIAKVTKKSIEMKSNFTDNSINGQIFTEKLEKYLIEKVAEKYKIDPKTNKRATIRFKQACEKVKKILSSNPVVLFEVPSLMNDIDVSITVKRDEFNELIKSFIPKIKENIELTIQKAGISKEDISYVEIVGGSTRIPLIKESIKEILGKEAKMSLDLDECFAIGAGFIASKIDGNDIGIEFVNDHCCPYSIDVKVDQEKELLNIFKENESKLSSSNKILLPISQQKTFTFYCNQSEIGKLDIDANNQEETEVEVLVSIDSFGIIRVENVAFKNGKKCMFSYTSQKSLSEEEISKYSKIEEIQDKQDKMEIEIDNTKNELESLIFTTENELKTIKNEEFQKKLESVYNWFDEHEFERMSLNEYESKVAEIKSIKSELNKSHEYENKKTKLAEIKQNLSKSLQSVKSDTERNQMEESLSLQSEMSKLISLIDEKMKLDKEKLIQTDIDNLLKESLNIEEKVKKLSQIQIPKKNRNKRRRRQNRRTMNGQRFDPWSPFGRRNNFFGGFMGGPWSNDEYDYEYCYDDDSDCQVQKQQQERKRQEILQKQEQERKRQEMLQKQEQERKRQEMLQKQEQERKRQEMLQKQEQERKRQEMLQKQEQERKRQEMLQKQEQERKRQEILQKQEQERKRQEMLQKQEQERKRQEMLQKQEQERKRQEMLQKQEQERKRQEMLQKQEQERKRQEMLQKQEQERKRQEMLQKQEQERKRQEILQKQEQERKRQEMLQKQEQERKRQEMLQKQEQERKRQEMLQKQEQERKRQEMLQKQEQERKRQEMLQKQEQERKRQEMLQKQEQERKRQEILQKQEQERRKQEILQKQEQERKWQEMLIEQEKKRQFEKENRKRAQIEQERTRRSKANNYTNSDDDDFSYLNQIKKEAQIQLQLEEEERKQHEMQKRQEQEKMRQIEMENRRRAQIEQERINRAKEAEVYRRSRAMNDPWSSAMYSPYGRSINPQRQSVQPRQYQQQRRVMPGYGYTWGF</sequence>
<dbReference type="SUPFAM" id="SSF53067">
    <property type="entry name" value="Actin-like ATPase domain"/>
    <property type="match status" value="2"/>
</dbReference>
<dbReference type="Proteomes" id="UP001470230">
    <property type="component" value="Unassembled WGS sequence"/>
</dbReference>
<keyword evidence="6" id="KW-1185">Reference proteome</keyword>
<evidence type="ECO:0000313" key="6">
    <source>
        <dbReference type="Proteomes" id="UP001470230"/>
    </source>
</evidence>
<dbReference type="Gene3D" id="3.30.420.40">
    <property type="match status" value="2"/>
</dbReference>
<proteinExistence type="predicted"/>
<dbReference type="PANTHER" id="PTHR45639">
    <property type="entry name" value="HSC70CB, ISOFORM G-RELATED"/>
    <property type="match status" value="1"/>
</dbReference>
<dbReference type="Pfam" id="PF00012">
    <property type="entry name" value="HSP70"/>
    <property type="match status" value="1"/>
</dbReference>
<protein>
    <recommendedName>
        <fullName evidence="7">DnaK protein</fullName>
    </recommendedName>
</protein>
<feature type="region of interest" description="Disordered" evidence="4">
    <location>
        <begin position="747"/>
        <end position="1009"/>
    </location>
</feature>
<feature type="coiled-coil region" evidence="3">
    <location>
        <begin position="1084"/>
        <end position="1128"/>
    </location>
</feature>
<dbReference type="PRINTS" id="PR00301">
    <property type="entry name" value="HEATSHOCK70"/>
</dbReference>
<reference evidence="5 6" key="1">
    <citation type="submission" date="2024-04" db="EMBL/GenBank/DDBJ databases">
        <title>Tritrichomonas musculus Genome.</title>
        <authorList>
            <person name="Alves-Ferreira E."/>
            <person name="Grigg M."/>
            <person name="Lorenzi H."/>
            <person name="Galac M."/>
        </authorList>
    </citation>
    <scope>NUCLEOTIDE SEQUENCE [LARGE SCALE GENOMIC DNA]</scope>
    <source>
        <strain evidence="5 6">EAF2021</strain>
    </source>
</reference>
<name>A0ABR2JEX1_9EUKA</name>
<evidence type="ECO:0000256" key="3">
    <source>
        <dbReference type="SAM" id="Coils"/>
    </source>
</evidence>
<feature type="region of interest" description="Disordered" evidence="4">
    <location>
        <begin position="1148"/>
        <end position="1175"/>
    </location>
</feature>
<evidence type="ECO:0000256" key="4">
    <source>
        <dbReference type="SAM" id="MobiDB-lite"/>
    </source>
</evidence>
<comment type="caution">
    <text evidence="5">The sequence shown here is derived from an EMBL/GenBank/DDBJ whole genome shotgun (WGS) entry which is preliminary data.</text>
</comment>
<keyword evidence="2" id="KW-0067">ATP-binding</keyword>
<dbReference type="InterPro" id="IPR013126">
    <property type="entry name" value="Hsp_70_fam"/>
</dbReference>
<evidence type="ECO:0000256" key="1">
    <source>
        <dbReference type="ARBA" id="ARBA00022741"/>
    </source>
</evidence>
<dbReference type="InterPro" id="IPR043129">
    <property type="entry name" value="ATPase_NBD"/>
</dbReference>
<dbReference type="PROSITE" id="PS01036">
    <property type="entry name" value="HSP70_3"/>
    <property type="match status" value="1"/>
</dbReference>